<feature type="transmembrane region" description="Helical" evidence="1">
    <location>
        <begin position="40"/>
        <end position="57"/>
    </location>
</feature>
<organism evidence="2 3">
    <name type="scientific">Aequorivita viscosa</name>
    <dbReference type="NCBI Taxonomy" id="797419"/>
    <lineage>
        <taxon>Bacteria</taxon>
        <taxon>Pseudomonadati</taxon>
        <taxon>Bacteroidota</taxon>
        <taxon>Flavobacteriia</taxon>
        <taxon>Flavobacteriales</taxon>
        <taxon>Flavobacteriaceae</taxon>
        <taxon>Aequorivita</taxon>
    </lineage>
</organism>
<evidence type="ECO:0000256" key="1">
    <source>
        <dbReference type="SAM" id="Phobius"/>
    </source>
</evidence>
<keyword evidence="1" id="KW-0812">Transmembrane</keyword>
<accession>A0A1M6BY21</accession>
<keyword evidence="3" id="KW-1185">Reference proteome</keyword>
<dbReference type="RefSeq" id="WP_073214827.1">
    <property type="nucleotide sequence ID" value="NZ_FNNS01000003.1"/>
</dbReference>
<keyword evidence="1" id="KW-0472">Membrane</keyword>
<feature type="transmembrane region" description="Helical" evidence="1">
    <location>
        <begin position="292"/>
        <end position="310"/>
    </location>
</feature>
<dbReference type="STRING" id="797419.SAMN05216556_10385"/>
<name>A0A1M6BY21_9FLAO</name>
<gene>
    <name evidence="2" type="ORF">SAMN04487908_10385</name>
</gene>
<evidence type="ECO:0000313" key="3">
    <source>
        <dbReference type="Proteomes" id="UP000184172"/>
    </source>
</evidence>
<dbReference type="OrthoDB" id="1452530at2"/>
<keyword evidence="1" id="KW-1133">Transmembrane helix</keyword>
<proteinExistence type="predicted"/>
<evidence type="ECO:0000313" key="2">
    <source>
        <dbReference type="EMBL" id="SHI53682.1"/>
    </source>
</evidence>
<evidence type="ECO:0008006" key="4">
    <source>
        <dbReference type="Google" id="ProtNLM"/>
    </source>
</evidence>
<reference evidence="3" key="1">
    <citation type="submission" date="2016-11" db="EMBL/GenBank/DDBJ databases">
        <authorList>
            <person name="Varghese N."/>
            <person name="Submissions S."/>
        </authorList>
    </citation>
    <scope>NUCLEOTIDE SEQUENCE [LARGE SCALE GENOMIC DNA]</scope>
    <source>
        <strain evidence="3">DSM 26349</strain>
    </source>
</reference>
<dbReference type="EMBL" id="FQYV01000003">
    <property type="protein sequence ID" value="SHI53682.1"/>
    <property type="molecule type" value="Genomic_DNA"/>
</dbReference>
<dbReference type="Proteomes" id="UP000184172">
    <property type="component" value="Unassembled WGS sequence"/>
</dbReference>
<protein>
    <recommendedName>
        <fullName evidence="4">Chain length determinant protein</fullName>
    </recommendedName>
</protein>
<sequence length="320" mass="37589">MAQQNTSEEIDLGYLFKKSNDFIKKIVRGFFQILDFFKRYFIIVIVLIILGFAYGYYKDATSKKTYINEALVIPNFESVDYLYDKVEVINNKISRNDTLYLKQILDTNFRKLKNIKIEPIADIYNFVSKSRRNFDVLRLIAEKQDFSEYIEDLSTSKYFKYHRMKIAVSGDRSSEKIVADLFTYLNGNENLEAYQKVFVENNKFEIKEHYNMIAQIDSILKASAKIDDRASNVTINNSSDLFNLIEKKTELLENIVQLKTQEIDFSAPIKVVSTDYNLEIKRFLSISNKVKYPILFVFLFSMVFFALYIVKSLKRYAKAD</sequence>
<dbReference type="AlphaFoldDB" id="A0A1M6BY21"/>